<evidence type="ECO:0000256" key="8">
    <source>
        <dbReference type="ARBA" id="ARBA00023315"/>
    </source>
</evidence>
<evidence type="ECO:0000256" key="6">
    <source>
        <dbReference type="ARBA" id="ARBA00016139"/>
    </source>
</evidence>
<name>A0A1M5M287_9ALTE</name>
<sequence>MLAIIRALLLVVAFLFINIVVLLRCVIRPFHRDNVYIAGQWYSMMSRIFGLKVVVRYPENLDTDLSYVMIANHQNTYDIITICKAAIPGVVTIGKKSLKWIPVFGQIYWLSGNILIDRKNTSKAMDTLTLTAKKITEKNLSIWFFPEGTRSYGRGILPFKVGAFRLAKGTNTPLMLVTASNMHNKIRWNRWNNGVVLVDVEAPEPLDDSRSPKGWMAYYHERMEKKFEELNAEVAEMEKSR</sequence>
<comment type="pathway">
    <text evidence="2">Phospholipid metabolism; CDP-diacylglycerol biosynthesis; CDP-diacylglycerol from sn-glycerol 3-phosphate: step 2/3.</text>
</comment>
<evidence type="ECO:0000256" key="1">
    <source>
        <dbReference type="ARBA" id="ARBA00001141"/>
    </source>
</evidence>
<dbReference type="EC" id="2.3.1.51" evidence="5 9"/>
<accession>A0A1M5M287</accession>
<keyword evidence="9" id="KW-0443">Lipid metabolism</keyword>
<keyword evidence="7 9" id="KW-0808">Transferase</keyword>
<comment type="similarity">
    <text evidence="4 9">Belongs to the 1-acyl-sn-glycerol-3-phosphate acyltransferase family.</text>
</comment>
<dbReference type="PANTHER" id="PTHR10434">
    <property type="entry name" value="1-ACYL-SN-GLYCEROL-3-PHOSPHATE ACYLTRANSFERASE"/>
    <property type="match status" value="1"/>
</dbReference>
<dbReference type="SUPFAM" id="SSF69593">
    <property type="entry name" value="Glycerol-3-phosphate (1)-acyltransferase"/>
    <property type="match status" value="1"/>
</dbReference>
<dbReference type="CDD" id="cd07989">
    <property type="entry name" value="LPLAT_AGPAT-like"/>
    <property type="match status" value="1"/>
</dbReference>
<keyword evidence="12" id="KW-1185">Reference proteome</keyword>
<dbReference type="PANTHER" id="PTHR10434:SF11">
    <property type="entry name" value="1-ACYL-SN-GLYCEROL-3-PHOSPHATE ACYLTRANSFERASE"/>
    <property type="match status" value="1"/>
</dbReference>
<evidence type="ECO:0000256" key="4">
    <source>
        <dbReference type="ARBA" id="ARBA00008655"/>
    </source>
</evidence>
<keyword evidence="8 9" id="KW-0012">Acyltransferase</keyword>
<dbReference type="NCBIfam" id="TIGR00530">
    <property type="entry name" value="AGP_acyltrn"/>
    <property type="match status" value="1"/>
</dbReference>
<dbReference type="Proteomes" id="UP000184520">
    <property type="component" value="Unassembled WGS sequence"/>
</dbReference>
<evidence type="ECO:0000313" key="11">
    <source>
        <dbReference type="EMBL" id="SHG71444.1"/>
    </source>
</evidence>
<evidence type="ECO:0000256" key="9">
    <source>
        <dbReference type="RuleBase" id="RU361267"/>
    </source>
</evidence>
<dbReference type="AlphaFoldDB" id="A0A1M5M287"/>
<feature type="domain" description="Phospholipid/glycerol acyltransferase" evidence="10">
    <location>
        <begin position="67"/>
        <end position="182"/>
    </location>
</feature>
<gene>
    <name evidence="11" type="ORF">SAMN05216361_2879</name>
</gene>
<keyword evidence="9" id="KW-0444">Lipid biosynthesis</keyword>
<reference evidence="12" key="1">
    <citation type="submission" date="2016-11" db="EMBL/GenBank/DDBJ databases">
        <authorList>
            <person name="Varghese N."/>
            <person name="Submissions S."/>
        </authorList>
    </citation>
    <scope>NUCLEOTIDE SEQUENCE [LARGE SCALE GENOMIC DNA]</scope>
    <source>
        <strain evidence="12">CGMCC 1.8995</strain>
    </source>
</reference>
<proteinExistence type="inferred from homology"/>
<evidence type="ECO:0000256" key="3">
    <source>
        <dbReference type="ARBA" id="ARBA00005189"/>
    </source>
</evidence>
<keyword evidence="9" id="KW-1208">Phospholipid metabolism</keyword>
<evidence type="ECO:0000256" key="5">
    <source>
        <dbReference type="ARBA" id="ARBA00013211"/>
    </source>
</evidence>
<evidence type="ECO:0000313" key="12">
    <source>
        <dbReference type="Proteomes" id="UP000184520"/>
    </source>
</evidence>
<evidence type="ECO:0000256" key="2">
    <source>
        <dbReference type="ARBA" id="ARBA00004728"/>
    </source>
</evidence>
<dbReference type="GO" id="GO:0006654">
    <property type="term" value="P:phosphatidic acid biosynthetic process"/>
    <property type="evidence" value="ECO:0007669"/>
    <property type="project" value="TreeGrafter"/>
</dbReference>
<dbReference type="RefSeq" id="WP_073323608.1">
    <property type="nucleotide sequence ID" value="NZ_FQWD01000004.1"/>
</dbReference>
<keyword evidence="9" id="KW-0594">Phospholipid biosynthesis</keyword>
<dbReference type="GO" id="GO:0016024">
    <property type="term" value="P:CDP-diacylglycerol biosynthetic process"/>
    <property type="evidence" value="ECO:0007669"/>
    <property type="project" value="UniProtKB-UniPathway"/>
</dbReference>
<evidence type="ECO:0000259" key="10">
    <source>
        <dbReference type="SMART" id="SM00563"/>
    </source>
</evidence>
<dbReference type="UniPathway" id="UPA00557">
    <property type="reaction ID" value="UER00613"/>
</dbReference>
<dbReference type="InterPro" id="IPR002123">
    <property type="entry name" value="Plipid/glycerol_acylTrfase"/>
</dbReference>
<dbReference type="GO" id="GO:0005886">
    <property type="term" value="C:plasma membrane"/>
    <property type="evidence" value="ECO:0007669"/>
    <property type="project" value="TreeGrafter"/>
</dbReference>
<comment type="domain">
    <text evidence="9">The HXXXXD motif is essential for acyltransferase activity and may constitute the binding site for the phosphate moiety of the glycerol-3-phosphate.</text>
</comment>
<comment type="pathway">
    <text evidence="3">Lipid metabolism.</text>
</comment>
<dbReference type="SMART" id="SM00563">
    <property type="entry name" value="PlsC"/>
    <property type="match status" value="1"/>
</dbReference>
<dbReference type="EMBL" id="FQWD01000004">
    <property type="protein sequence ID" value="SHG71444.1"/>
    <property type="molecule type" value="Genomic_DNA"/>
</dbReference>
<evidence type="ECO:0000256" key="7">
    <source>
        <dbReference type="ARBA" id="ARBA00022679"/>
    </source>
</evidence>
<dbReference type="Pfam" id="PF01553">
    <property type="entry name" value="Acyltransferase"/>
    <property type="match status" value="1"/>
</dbReference>
<dbReference type="GO" id="GO:0003841">
    <property type="term" value="F:1-acylglycerol-3-phosphate O-acyltransferase activity"/>
    <property type="evidence" value="ECO:0007669"/>
    <property type="project" value="UniProtKB-UniRule"/>
</dbReference>
<protein>
    <recommendedName>
        <fullName evidence="6 9">1-acyl-sn-glycerol-3-phosphate acyltransferase</fullName>
        <ecNumber evidence="5 9">2.3.1.51</ecNumber>
    </recommendedName>
</protein>
<dbReference type="InterPro" id="IPR004552">
    <property type="entry name" value="AGP_acyltrans"/>
</dbReference>
<organism evidence="11 12">
    <name type="scientific">Marisediminitalea aggregata</name>
    <dbReference type="NCBI Taxonomy" id="634436"/>
    <lineage>
        <taxon>Bacteria</taxon>
        <taxon>Pseudomonadati</taxon>
        <taxon>Pseudomonadota</taxon>
        <taxon>Gammaproteobacteria</taxon>
        <taxon>Alteromonadales</taxon>
        <taxon>Alteromonadaceae</taxon>
        <taxon>Marisediminitalea</taxon>
    </lineage>
</organism>
<comment type="catalytic activity">
    <reaction evidence="1 9">
        <text>a 1-acyl-sn-glycero-3-phosphate + an acyl-CoA = a 1,2-diacyl-sn-glycero-3-phosphate + CoA</text>
        <dbReference type="Rhea" id="RHEA:19709"/>
        <dbReference type="ChEBI" id="CHEBI:57287"/>
        <dbReference type="ChEBI" id="CHEBI:57970"/>
        <dbReference type="ChEBI" id="CHEBI:58342"/>
        <dbReference type="ChEBI" id="CHEBI:58608"/>
        <dbReference type="EC" id="2.3.1.51"/>
    </reaction>
</comment>
<dbReference type="STRING" id="634436.SAMN05216361_2879"/>
<dbReference type="OrthoDB" id="5290997at2"/>